<reference evidence="1 2" key="1">
    <citation type="submission" date="2018-03" db="EMBL/GenBank/DDBJ databases">
        <title>Genomic Encyclopedia of Archaeal and Bacterial Type Strains, Phase II (KMG-II): from individual species to whole genera.</title>
        <authorList>
            <person name="Goeker M."/>
        </authorList>
    </citation>
    <scope>NUCLEOTIDE SEQUENCE [LARGE SCALE GENOMIC DNA]</scope>
    <source>
        <strain evidence="1 2">DSM 28354</strain>
    </source>
</reference>
<sequence length="82" mass="9224">MNPIRKKVTLASVRSTATTLILAQGVTTTLAVKMALRDRGYWARQADISQKLIRIALREGWSVNDNGTFRVYYFPTLPALLN</sequence>
<comment type="caution">
    <text evidence="1">The sequence shown here is derived from an EMBL/GenBank/DDBJ whole genome shotgun (WGS) entry which is preliminary data.</text>
</comment>
<dbReference type="Proteomes" id="UP000238375">
    <property type="component" value="Unassembled WGS sequence"/>
</dbReference>
<dbReference type="OrthoDB" id="962005at2"/>
<keyword evidence="2" id="KW-1185">Reference proteome</keyword>
<organism evidence="1 2">
    <name type="scientific">Spirosoma oryzae</name>
    <dbReference type="NCBI Taxonomy" id="1469603"/>
    <lineage>
        <taxon>Bacteria</taxon>
        <taxon>Pseudomonadati</taxon>
        <taxon>Bacteroidota</taxon>
        <taxon>Cytophagia</taxon>
        <taxon>Cytophagales</taxon>
        <taxon>Cytophagaceae</taxon>
        <taxon>Spirosoma</taxon>
    </lineage>
</organism>
<evidence type="ECO:0000313" key="1">
    <source>
        <dbReference type="EMBL" id="PRY31088.1"/>
    </source>
</evidence>
<evidence type="ECO:0000313" key="2">
    <source>
        <dbReference type="Proteomes" id="UP000238375"/>
    </source>
</evidence>
<gene>
    <name evidence="1" type="ORF">CLV58_12351</name>
</gene>
<name>A0A2T0SCE1_9BACT</name>
<protein>
    <submittedName>
        <fullName evidence="1">Uncharacterized protein</fullName>
    </submittedName>
</protein>
<dbReference type="RefSeq" id="WP_106139928.1">
    <property type="nucleotide sequence ID" value="NZ_PVTE01000023.1"/>
</dbReference>
<proteinExistence type="predicted"/>
<dbReference type="EMBL" id="PVTE01000023">
    <property type="protein sequence ID" value="PRY31088.1"/>
    <property type="molecule type" value="Genomic_DNA"/>
</dbReference>
<accession>A0A2T0SCE1</accession>
<dbReference type="AlphaFoldDB" id="A0A2T0SCE1"/>